<accession>A0A0R2AHH2</accession>
<reference evidence="9 10" key="1">
    <citation type="journal article" date="2015" name="Genome Announc.">
        <title>Expanding the biotechnology potential of lactobacilli through comparative genomics of 213 strains and associated genera.</title>
        <authorList>
            <person name="Sun Z."/>
            <person name="Harris H.M."/>
            <person name="McCann A."/>
            <person name="Guo C."/>
            <person name="Argimon S."/>
            <person name="Zhang W."/>
            <person name="Yang X."/>
            <person name="Jeffery I.B."/>
            <person name="Cooney J.C."/>
            <person name="Kagawa T.F."/>
            <person name="Liu W."/>
            <person name="Song Y."/>
            <person name="Salvetti E."/>
            <person name="Wrobel A."/>
            <person name="Rasinkangas P."/>
            <person name="Parkhill J."/>
            <person name="Rea M.C."/>
            <person name="O'Sullivan O."/>
            <person name="Ritari J."/>
            <person name="Douillard F.P."/>
            <person name="Paul Ross R."/>
            <person name="Yang R."/>
            <person name="Briner A.E."/>
            <person name="Felis G.E."/>
            <person name="de Vos W.M."/>
            <person name="Barrangou R."/>
            <person name="Klaenhammer T.R."/>
            <person name="Caufield P.W."/>
            <person name="Cui Y."/>
            <person name="Zhang H."/>
            <person name="O'Toole P.W."/>
        </authorList>
    </citation>
    <scope>NUCLEOTIDE SEQUENCE [LARGE SCALE GENOMIC DNA]</scope>
    <source>
        <strain evidence="9 10">DSM 20634</strain>
    </source>
</reference>
<dbReference type="InterPro" id="IPR050256">
    <property type="entry name" value="Glycosyltransferase_2"/>
</dbReference>
<evidence type="ECO:0000256" key="6">
    <source>
        <dbReference type="ARBA" id="ARBA00023136"/>
    </source>
</evidence>
<dbReference type="Proteomes" id="UP000051733">
    <property type="component" value="Unassembled WGS sequence"/>
</dbReference>
<keyword evidence="3 9" id="KW-0808">Transferase</keyword>
<feature type="domain" description="Glycosyltransferase 2-like" evidence="8">
    <location>
        <begin position="6"/>
        <end position="173"/>
    </location>
</feature>
<feature type="transmembrane region" description="Helical" evidence="7">
    <location>
        <begin position="270"/>
        <end position="294"/>
    </location>
</feature>
<dbReference type="PATRIC" id="fig|1423813.3.peg.2177"/>
<evidence type="ECO:0000256" key="1">
    <source>
        <dbReference type="ARBA" id="ARBA00004141"/>
    </source>
</evidence>
<proteinExistence type="predicted"/>
<gene>
    <name evidence="9" type="ORF">FC26_GL002139</name>
</gene>
<evidence type="ECO:0000313" key="10">
    <source>
        <dbReference type="Proteomes" id="UP000051733"/>
    </source>
</evidence>
<evidence type="ECO:0000256" key="3">
    <source>
        <dbReference type="ARBA" id="ARBA00022679"/>
    </source>
</evidence>
<dbReference type="RefSeq" id="WP_057777249.1">
    <property type="nucleotide sequence ID" value="NZ_AYYY01000005.1"/>
</dbReference>
<evidence type="ECO:0000256" key="7">
    <source>
        <dbReference type="SAM" id="Phobius"/>
    </source>
</evidence>
<keyword evidence="4 7" id="KW-0812">Transmembrane</keyword>
<evidence type="ECO:0000256" key="5">
    <source>
        <dbReference type="ARBA" id="ARBA00022989"/>
    </source>
</evidence>
<dbReference type="SUPFAM" id="SSF53448">
    <property type="entry name" value="Nucleotide-diphospho-sugar transferases"/>
    <property type="match status" value="1"/>
</dbReference>
<dbReference type="PANTHER" id="PTHR48090">
    <property type="entry name" value="UNDECAPRENYL-PHOSPHATE 4-DEOXY-4-FORMAMIDO-L-ARABINOSE TRANSFERASE-RELATED"/>
    <property type="match status" value="1"/>
</dbReference>
<dbReference type="STRING" id="1423813.FC26_GL002139"/>
<dbReference type="GO" id="GO:0005886">
    <property type="term" value="C:plasma membrane"/>
    <property type="evidence" value="ECO:0007669"/>
    <property type="project" value="TreeGrafter"/>
</dbReference>
<evidence type="ECO:0000313" key="9">
    <source>
        <dbReference type="EMBL" id="KRM62563.1"/>
    </source>
</evidence>
<evidence type="ECO:0000256" key="4">
    <source>
        <dbReference type="ARBA" id="ARBA00022692"/>
    </source>
</evidence>
<dbReference type="GO" id="GO:0016757">
    <property type="term" value="F:glycosyltransferase activity"/>
    <property type="evidence" value="ECO:0007669"/>
    <property type="project" value="UniProtKB-KW"/>
</dbReference>
<sequence length="314" mass="35222">MLSKLTIVVPAFNEEAVLPDSIKTLLEVENRIIDLQNIDPASNLLIVDDGSKDETWNIIQREHQLNARVDGLKFSRNFGHQNALIAGLTEAAKVADVIITIDADLQDDPNSMVEMVAKYLNGIDIVYGVRNNRETDTWFKRTSAGIFYKTLNLLGVKLVQNHADFRLMSQRAVLTLLKYQERNLFIRGIIPLIGFNTDKVFYKRTPRMAGESKYPLKKMLAFAWDGLTSFSIAPVRAILLLGCFASFLGIIALVYSTVTKLLGLTVHGWSSLMISIWILGGFQMISLGVIGEYIGKLTTEVKQRPRFTIEKKLG</sequence>
<keyword evidence="5 7" id="KW-1133">Transmembrane helix</keyword>
<dbReference type="PANTHER" id="PTHR48090:SF1">
    <property type="entry name" value="PROPHAGE BACTOPRENOL GLUCOSYL TRANSFERASE HOMOLOG"/>
    <property type="match status" value="1"/>
</dbReference>
<dbReference type="OrthoDB" id="9807778at2"/>
<organism evidence="9 10">
    <name type="scientific">Paucilactobacillus vaccinostercus DSM 20634</name>
    <dbReference type="NCBI Taxonomy" id="1423813"/>
    <lineage>
        <taxon>Bacteria</taxon>
        <taxon>Bacillati</taxon>
        <taxon>Bacillota</taxon>
        <taxon>Bacilli</taxon>
        <taxon>Lactobacillales</taxon>
        <taxon>Lactobacillaceae</taxon>
        <taxon>Paucilactobacillus</taxon>
    </lineage>
</organism>
<keyword evidence="10" id="KW-1185">Reference proteome</keyword>
<evidence type="ECO:0000259" key="8">
    <source>
        <dbReference type="Pfam" id="PF00535"/>
    </source>
</evidence>
<dbReference type="Gene3D" id="3.90.550.10">
    <property type="entry name" value="Spore Coat Polysaccharide Biosynthesis Protein SpsA, Chain A"/>
    <property type="match status" value="1"/>
</dbReference>
<dbReference type="InterPro" id="IPR001173">
    <property type="entry name" value="Glyco_trans_2-like"/>
</dbReference>
<keyword evidence="6 7" id="KW-0472">Membrane</keyword>
<keyword evidence="2" id="KW-0328">Glycosyltransferase</keyword>
<feature type="transmembrane region" description="Helical" evidence="7">
    <location>
        <begin position="237"/>
        <end position="258"/>
    </location>
</feature>
<protein>
    <submittedName>
        <fullName evidence="9">Glycosyltransferase</fullName>
    </submittedName>
</protein>
<comment type="caution">
    <text evidence="9">The sequence shown here is derived from an EMBL/GenBank/DDBJ whole genome shotgun (WGS) entry which is preliminary data.</text>
</comment>
<dbReference type="AlphaFoldDB" id="A0A0R2AHH2"/>
<evidence type="ECO:0000256" key="2">
    <source>
        <dbReference type="ARBA" id="ARBA00022676"/>
    </source>
</evidence>
<dbReference type="Pfam" id="PF00535">
    <property type="entry name" value="Glycos_transf_2"/>
    <property type="match status" value="1"/>
</dbReference>
<dbReference type="CDD" id="cd04187">
    <property type="entry name" value="DPM1_like_bac"/>
    <property type="match status" value="1"/>
</dbReference>
<dbReference type="InterPro" id="IPR029044">
    <property type="entry name" value="Nucleotide-diphossugar_trans"/>
</dbReference>
<dbReference type="EMBL" id="AYYY01000005">
    <property type="protein sequence ID" value="KRM62563.1"/>
    <property type="molecule type" value="Genomic_DNA"/>
</dbReference>
<name>A0A0R2AHH2_9LACO</name>
<comment type="subcellular location">
    <subcellularLocation>
        <location evidence="1">Membrane</location>
        <topology evidence="1">Multi-pass membrane protein</topology>
    </subcellularLocation>
</comment>